<feature type="compositionally biased region" description="Basic and acidic residues" evidence="1">
    <location>
        <begin position="97"/>
        <end position="113"/>
    </location>
</feature>
<feature type="compositionally biased region" description="Polar residues" evidence="1">
    <location>
        <begin position="16"/>
        <end position="28"/>
    </location>
</feature>
<proteinExistence type="predicted"/>
<gene>
    <name evidence="2" type="ORF">GC093_29830</name>
</gene>
<evidence type="ECO:0000313" key="3">
    <source>
        <dbReference type="Proteomes" id="UP000641588"/>
    </source>
</evidence>
<feature type="region of interest" description="Disordered" evidence="1">
    <location>
        <begin position="1"/>
        <end position="35"/>
    </location>
</feature>
<dbReference type="EMBL" id="WHOD01000111">
    <property type="protein sequence ID" value="NOU97400.1"/>
    <property type="molecule type" value="Genomic_DNA"/>
</dbReference>
<evidence type="ECO:0000313" key="2">
    <source>
        <dbReference type="EMBL" id="NOU97400.1"/>
    </source>
</evidence>
<feature type="compositionally biased region" description="Basic and acidic residues" evidence="1">
    <location>
        <begin position="1"/>
        <end position="15"/>
    </location>
</feature>
<dbReference type="Proteomes" id="UP000641588">
    <property type="component" value="Unassembled WGS sequence"/>
</dbReference>
<name>A0A972GWG9_9BACL</name>
<organism evidence="2 3">
    <name type="scientific">Paenibacillus foliorum</name>
    <dbReference type="NCBI Taxonomy" id="2654974"/>
    <lineage>
        <taxon>Bacteria</taxon>
        <taxon>Bacillati</taxon>
        <taxon>Bacillota</taxon>
        <taxon>Bacilli</taxon>
        <taxon>Bacillales</taxon>
        <taxon>Paenibacillaceae</taxon>
        <taxon>Paenibacillus</taxon>
    </lineage>
</organism>
<dbReference type="RefSeq" id="WP_171655659.1">
    <property type="nucleotide sequence ID" value="NZ_WHOD01000111.1"/>
</dbReference>
<comment type="caution">
    <text evidence="2">The sequence shown here is derived from an EMBL/GenBank/DDBJ whole genome shotgun (WGS) entry which is preliminary data.</text>
</comment>
<reference evidence="2" key="1">
    <citation type="submission" date="2019-10" db="EMBL/GenBank/DDBJ databases">
        <title>Description of Paenibacillus glebae sp. nov.</title>
        <authorList>
            <person name="Carlier A."/>
            <person name="Qi S."/>
        </authorList>
    </citation>
    <scope>NUCLEOTIDE SEQUENCE</scope>
    <source>
        <strain evidence="2">LMG 31456</strain>
    </source>
</reference>
<protein>
    <submittedName>
        <fullName evidence="2">Uncharacterized protein</fullName>
    </submittedName>
</protein>
<keyword evidence="3" id="KW-1185">Reference proteome</keyword>
<sequence length="113" mass="13196">MWRSDRRNNRKEGKKVTQNKGRQENVSNMDKEKQALEKTVYETGEIITTKVYKVSPEQEVGLDCLSAERHEKLREEAIPKIRERYEQLVKLRQQQPKADEGGKPPEDSANGER</sequence>
<accession>A0A972GWG9</accession>
<feature type="region of interest" description="Disordered" evidence="1">
    <location>
        <begin position="89"/>
        <end position="113"/>
    </location>
</feature>
<dbReference type="AlphaFoldDB" id="A0A972GWG9"/>
<evidence type="ECO:0000256" key="1">
    <source>
        <dbReference type="SAM" id="MobiDB-lite"/>
    </source>
</evidence>